<name>A0ABV0YR66_9TELE</name>
<organism evidence="1 2">
    <name type="scientific">Ameca splendens</name>
    <dbReference type="NCBI Taxonomy" id="208324"/>
    <lineage>
        <taxon>Eukaryota</taxon>
        <taxon>Metazoa</taxon>
        <taxon>Chordata</taxon>
        <taxon>Craniata</taxon>
        <taxon>Vertebrata</taxon>
        <taxon>Euteleostomi</taxon>
        <taxon>Actinopterygii</taxon>
        <taxon>Neopterygii</taxon>
        <taxon>Teleostei</taxon>
        <taxon>Neoteleostei</taxon>
        <taxon>Acanthomorphata</taxon>
        <taxon>Ovalentaria</taxon>
        <taxon>Atherinomorphae</taxon>
        <taxon>Cyprinodontiformes</taxon>
        <taxon>Goodeidae</taxon>
        <taxon>Ameca</taxon>
    </lineage>
</organism>
<comment type="caution">
    <text evidence="1">The sequence shown here is derived from an EMBL/GenBank/DDBJ whole genome shotgun (WGS) entry which is preliminary data.</text>
</comment>
<evidence type="ECO:0000313" key="2">
    <source>
        <dbReference type="Proteomes" id="UP001469553"/>
    </source>
</evidence>
<accession>A0ABV0YR66</accession>
<evidence type="ECO:0000313" key="1">
    <source>
        <dbReference type="EMBL" id="MEQ2296354.1"/>
    </source>
</evidence>
<feature type="non-terminal residue" evidence="1">
    <location>
        <position position="1"/>
    </location>
</feature>
<reference evidence="1 2" key="1">
    <citation type="submission" date="2021-06" db="EMBL/GenBank/DDBJ databases">
        <authorList>
            <person name="Palmer J.M."/>
        </authorList>
    </citation>
    <scope>NUCLEOTIDE SEQUENCE [LARGE SCALE GENOMIC DNA]</scope>
    <source>
        <strain evidence="1 2">AS_MEX2019</strain>
        <tissue evidence="1">Muscle</tissue>
    </source>
</reference>
<keyword evidence="2" id="KW-1185">Reference proteome</keyword>
<protein>
    <submittedName>
        <fullName evidence="1">Uncharacterized protein</fullName>
    </submittedName>
</protein>
<proteinExistence type="predicted"/>
<sequence>PAARALLSMCKQAVAHAPSSQSTTGPFLSDNTERNDILGLDAQEAVKIGFFLHSSG</sequence>
<gene>
    <name evidence="1" type="ORF">AMECASPLE_023980</name>
</gene>
<dbReference type="Proteomes" id="UP001469553">
    <property type="component" value="Unassembled WGS sequence"/>
</dbReference>
<dbReference type="EMBL" id="JAHRIP010039872">
    <property type="protein sequence ID" value="MEQ2296354.1"/>
    <property type="molecule type" value="Genomic_DNA"/>
</dbReference>